<evidence type="ECO:0000313" key="3">
    <source>
        <dbReference type="Proteomes" id="UP000230922"/>
    </source>
</evidence>
<accession>A0A2H0VBQ2</accession>
<feature type="transmembrane region" description="Helical" evidence="1">
    <location>
        <begin position="34"/>
        <end position="54"/>
    </location>
</feature>
<dbReference type="Proteomes" id="UP000230922">
    <property type="component" value="Unassembled WGS sequence"/>
</dbReference>
<reference evidence="3" key="1">
    <citation type="submission" date="2017-09" db="EMBL/GenBank/DDBJ databases">
        <title>Depth-based differentiation of microbial function through sediment-hosted aquifers and enrichment of novel symbionts in the deep terrestrial subsurface.</title>
        <authorList>
            <person name="Probst A.J."/>
            <person name="Ladd B."/>
            <person name="Jarett J.K."/>
            <person name="Geller-Mcgrath D.E."/>
            <person name="Sieber C.M.K."/>
            <person name="Emerson J.B."/>
            <person name="Anantharaman K."/>
            <person name="Thomas B.C."/>
            <person name="Malmstrom R."/>
            <person name="Stieglmeier M."/>
            <person name="Klingl A."/>
            <person name="Woyke T."/>
            <person name="Ryan C.M."/>
            <person name="Banfield J.F."/>
        </authorList>
    </citation>
    <scope>NUCLEOTIDE SEQUENCE [LARGE SCALE GENOMIC DNA]</scope>
</reference>
<gene>
    <name evidence="2" type="ORF">COT92_00690</name>
</gene>
<name>A0A2H0VBQ2_9BACT</name>
<organism evidence="2 3">
    <name type="scientific">Candidatus Doudnabacteria bacterium CG10_big_fil_rev_8_21_14_0_10_42_18</name>
    <dbReference type="NCBI Taxonomy" id="1974552"/>
    <lineage>
        <taxon>Bacteria</taxon>
        <taxon>Candidatus Doudnaibacteriota</taxon>
    </lineage>
</organism>
<protein>
    <recommendedName>
        <fullName evidence="4">Cell division protein FtsL</fullName>
    </recommendedName>
</protein>
<proteinExistence type="predicted"/>
<keyword evidence="1" id="KW-1133">Transmembrane helix</keyword>
<dbReference type="EMBL" id="PFAK01000009">
    <property type="protein sequence ID" value="PIR96532.1"/>
    <property type="molecule type" value="Genomic_DNA"/>
</dbReference>
<evidence type="ECO:0008006" key="4">
    <source>
        <dbReference type="Google" id="ProtNLM"/>
    </source>
</evidence>
<sequence length="124" mass="14093">MFKALGLTDFFSEALLISPRKRHISNSYKAQSHFWFWSSVVLMALIVAALMNYVSGVNGYASTGYEIKKLQREMDLLSEQNKQMTLKISESSSMVNIENELANLNFVPIDSSRFVQAPSQYSQK</sequence>
<evidence type="ECO:0000313" key="2">
    <source>
        <dbReference type="EMBL" id="PIR96532.1"/>
    </source>
</evidence>
<keyword evidence="1" id="KW-0812">Transmembrane</keyword>
<dbReference type="AlphaFoldDB" id="A0A2H0VBQ2"/>
<evidence type="ECO:0000256" key="1">
    <source>
        <dbReference type="SAM" id="Phobius"/>
    </source>
</evidence>
<keyword evidence="1" id="KW-0472">Membrane</keyword>
<comment type="caution">
    <text evidence="2">The sequence shown here is derived from an EMBL/GenBank/DDBJ whole genome shotgun (WGS) entry which is preliminary data.</text>
</comment>